<name>A0A0K0G683_STRVS</name>
<dbReference type="Proteomes" id="UP000035680">
    <property type="component" value="Unassembled WGS sequence"/>
</dbReference>
<reference evidence="2" key="2">
    <citation type="submission" date="2015-08" db="UniProtKB">
        <authorList>
            <consortium name="WormBaseParasite"/>
        </authorList>
    </citation>
    <scope>IDENTIFICATION</scope>
</reference>
<evidence type="ECO:0000313" key="2">
    <source>
        <dbReference type="WBParaSite" id="SVE_2026600.1"/>
    </source>
</evidence>
<organism evidence="1 2">
    <name type="scientific">Strongyloides venezuelensis</name>
    <name type="common">Threadworm</name>
    <dbReference type="NCBI Taxonomy" id="75913"/>
    <lineage>
        <taxon>Eukaryota</taxon>
        <taxon>Metazoa</taxon>
        <taxon>Ecdysozoa</taxon>
        <taxon>Nematoda</taxon>
        <taxon>Chromadorea</taxon>
        <taxon>Rhabditida</taxon>
        <taxon>Tylenchina</taxon>
        <taxon>Panagrolaimomorpha</taxon>
        <taxon>Strongyloidoidea</taxon>
        <taxon>Strongyloididae</taxon>
        <taxon>Strongyloides</taxon>
    </lineage>
</organism>
<dbReference type="WBParaSite" id="SVE_2026600.1">
    <property type="protein sequence ID" value="SVE_2026600.1"/>
    <property type="gene ID" value="SVE_2026600"/>
</dbReference>
<reference evidence="1" key="1">
    <citation type="submission" date="2014-07" db="EMBL/GenBank/DDBJ databases">
        <authorList>
            <person name="Martin A.A"/>
            <person name="De Silva N."/>
        </authorList>
    </citation>
    <scope>NUCLEOTIDE SEQUENCE</scope>
</reference>
<dbReference type="AlphaFoldDB" id="A0A0K0G683"/>
<protein>
    <submittedName>
        <fullName evidence="2">50S ribosomal protein L5</fullName>
    </submittedName>
</protein>
<keyword evidence="1" id="KW-1185">Reference proteome</keyword>
<proteinExistence type="predicted"/>
<accession>A0A0K0G683</accession>
<sequence>MDNVICKTVGALKLINFPHLDKIKELLFEIKKKNDNFLKVYFTTKNFATQEIITKLFCEFKKAFTEDGVKRLHGNIFKPMKRKNKQISLVQFGITGRAGGKGV</sequence>
<evidence type="ECO:0000313" key="1">
    <source>
        <dbReference type="Proteomes" id="UP000035680"/>
    </source>
</evidence>